<accession>A0A7R9QJC9</accession>
<evidence type="ECO:0000313" key="6">
    <source>
        <dbReference type="Proteomes" id="UP000728032"/>
    </source>
</evidence>
<dbReference type="OrthoDB" id="417252at2759"/>
<keyword evidence="3" id="KW-0648">Protein biosynthesis</keyword>
<gene>
    <name evidence="5" type="ORF">ONB1V03_LOCUS6393</name>
</gene>
<evidence type="ECO:0000256" key="2">
    <source>
        <dbReference type="ARBA" id="ARBA00022540"/>
    </source>
</evidence>
<protein>
    <recommendedName>
        <fullName evidence="4">Eukaryotic translation initiation factor 3 subunit E N-terminal domain-containing protein</fullName>
    </recommendedName>
</protein>
<keyword evidence="1" id="KW-0963">Cytoplasm</keyword>
<organism evidence="5">
    <name type="scientific">Oppiella nova</name>
    <dbReference type="NCBI Taxonomy" id="334625"/>
    <lineage>
        <taxon>Eukaryota</taxon>
        <taxon>Metazoa</taxon>
        <taxon>Ecdysozoa</taxon>
        <taxon>Arthropoda</taxon>
        <taxon>Chelicerata</taxon>
        <taxon>Arachnida</taxon>
        <taxon>Acari</taxon>
        <taxon>Acariformes</taxon>
        <taxon>Sarcoptiformes</taxon>
        <taxon>Oribatida</taxon>
        <taxon>Brachypylina</taxon>
        <taxon>Oppioidea</taxon>
        <taxon>Oppiidae</taxon>
        <taxon>Oppiella</taxon>
    </lineage>
</organism>
<dbReference type="EMBL" id="OC917683">
    <property type="protein sequence ID" value="CAD7647720.1"/>
    <property type="molecule type" value="Genomic_DNA"/>
</dbReference>
<dbReference type="SMART" id="SM01186">
    <property type="entry name" value="eIF3_N"/>
    <property type="match status" value="1"/>
</dbReference>
<evidence type="ECO:0000259" key="4">
    <source>
        <dbReference type="SMART" id="SM01186"/>
    </source>
</evidence>
<reference evidence="5" key="1">
    <citation type="submission" date="2020-11" db="EMBL/GenBank/DDBJ databases">
        <authorList>
            <person name="Tran Van P."/>
        </authorList>
    </citation>
    <scope>NUCLEOTIDE SEQUENCE</scope>
</reference>
<dbReference type="Proteomes" id="UP000728032">
    <property type="component" value="Unassembled WGS sequence"/>
</dbReference>
<name>A0A7R9QJC9_9ACAR</name>
<feature type="domain" description="Eukaryotic translation initiation factor 3 subunit E N-terminal" evidence="4">
    <location>
        <begin position="5"/>
        <end position="152"/>
    </location>
</feature>
<proteinExistence type="predicted"/>
<dbReference type="InterPro" id="IPR019010">
    <property type="entry name" value="eIF3e_N"/>
</dbReference>
<dbReference type="AlphaFoldDB" id="A0A7R9QJC9"/>
<dbReference type="Pfam" id="PF09440">
    <property type="entry name" value="eIF3_N"/>
    <property type="match status" value="1"/>
</dbReference>
<dbReference type="EMBL" id="CAJPVJ010002858">
    <property type="protein sequence ID" value="CAG2166878.1"/>
    <property type="molecule type" value="Genomic_DNA"/>
</dbReference>
<dbReference type="GO" id="GO:0003743">
    <property type="term" value="F:translation initiation factor activity"/>
    <property type="evidence" value="ECO:0007669"/>
    <property type="project" value="UniProtKB-KW"/>
</dbReference>
<evidence type="ECO:0000256" key="3">
    <source>
        <dbReference type="ARBA" id="ARBA00022917"/>
    </source>
</evidence>
<evidence type="ECO:0000313" key="5">
    <source>
        <dbReference type="EMBL" id="CAD7647720.1"/>
    </source>
</evidence>
<evidence type="ECO:0000256" key="1">
    <source>
        <dbReference type="ARBA" id="ARBA00022490"/>
    </source>
</evidence>
<dbReference type="InterPro" id="IPR016650">
    <property type="entry name" value="eIF3e"/>
</dbReference>
<keyword evidence="2" id="KW-0396">Initiation factor</keyword>
<sequence>MAEWDLTTRLGKYLDKHLVFPLLEFLSVKEVRHDYQLIHSVVIYEENEILEGKLELLSNTNMVDFALDVYKRLHEDVEPPQHLFDKRQDVVSQMKHLQVQTGPMLEILLKDEVQSEIEKSRDSRLLYELLQTKHDTARADPSFSLMGFATFTRIVLPKISASFMLSMAVMASSADSNSTKANPLCFWVAKSIGRFTSMISPNGMNAEVIIFSSTSSDSPPQYSTRLLVVVVIVWPVVPDG</sequence>
<dbReference type="GO" id="GO:0005852">
    <property type="term" value="C:eukaryotic translation initiation factor 3 complex"/>
    <property type="evidence" value="ECO:0007669"/>
    <property type="project" value="InterPro"/>
</dbReference>
<keyword evidence="6" id="KW-1185">Reference proteome</keyword>
<dbReference type="PANTHER" id="PTHR10317">
    <property type="entry name" value="EUKARYOTIC TRANSLATION INITIATION FACTOR 3 SUBUNIT E"/>
    <property type="match status" value="1"/>
</dbReference>